<evidence type="ECO:0000313" key="2">
    <source>
        <dbReference type="EMBL" id="MEK7951788.1"/>
    </source>
</evidence>
<sequence>MGDFLDPSGEIHRYGDRLPHWEQGESMQFITFRLGDAMPEEKLTLWKAQRKVWLTHHPLPWSPETEAEHHREFTRKLERWLDEGHGSCFFRDERYRKVLEQTLMHDHGNRADHHAWVIMPNHVHLLFAPKAPLKKLLQSWKGISARGVGKGRIWQKNYRDTLIRDEDHFVNAVRYIRRNPAKLPPGTFTLWQSERALRVP</sequence>
<evidence type="ECO:0000313" key="3">
    <source>
        <dbReference type="Proteomes" id="UP001371305"/>
    </source>
</evidence>
<dbReference type="PANTHER" id="PTHR36966">
    <property type="entry name" value="REP-ASSOCIATED TYROSINE TRANSPOSASE"/>
    <property type="match status" value="1"/>
</dbReference>
<dbReference type="InterPro" id="IPR002686">
    <property type="entry name" value="Transposase_17"/>
</dbReference>
<reference evidence="2 3" key="1">
    <citation type="submission" date="2024-04" db="EMBL/GenBank/DDBJ databases">
        <title>Luteolibacter sp. isolated from soil.</title>
        <authorList>
            <person name="An J."/>
        </authorList>
    </citation>
    <scope>NUCLEOTIDE SEQUENCE [LARGE SCALE GENOMIC DNA]</scope>
    <source>
        <strain evidence="2 3">Y139</strain>
    </source>
</reference>
<dbReference type="PANTHER" id="PTHR36966:SF1">
    <property type="entry name" value="REP-ASSOCIATED TYROSINE TRANSPOSASE"/>
    <property type="match status" value="1"/>
</dbReference>
<dbReference type="SUPFAM" id="SSF143422">
    <property type="entry name" value="Transposase IS200-like"/>
    <property type="match status" value="1"/>
</dbReference>
<dbReference type="InterPro" id="IPR052715">
    <property type="entry name" value="RAYT_transposase"/>
</dbReference>
<dbReference type="EMBL" id="JBBUKT010000005">
    <property type="protein sequence ID" value="MEK7951788.1"/>
    <property type="molecule type" value="Genomic_DNA"/>
</dbReference>
<comment type="caution">
    <text evidence="2">The sequence shown here is derived from an EMBL/GenBank/DDBJ whole genome shotgun (WGS) entry which is preliminary data.</text>
</comment>
<dbReference type="InterPro" id="IPR036515">
    <property type="entry name" value="Transposase_17_sf"/>
</dbReference>
<dbReference type="RefSeq" id="WP_341405532.1">
    <property type="nucleotide sequence ID" value="NZ_JBBUKT010000005.1"/>
</dbReference>
<dbReference type="Proteomes" id="UP001371305">
    <property type="component" value="Unassembled WGS sequence"/>
</dbReference>
<organism evidence="2 3">
    <name type="scientific">Luteolibacter soli</name>
    <dbReference type="NCBI Taxonomy" id="3135280"/>
    <lineage>
        <taxon>Bacteria</taxon>
        <taxon>Pseudomonadati</taxon>
        <taxon>Verrucomicrobiota</taxon>
        <taxon>Verrucomicrobiia</taxon>
        <taxon>Verrucomicrobiales</taxon>
        <taxon>Verrucomicrobiaceae</taxon>
        <taxon>Luteolibacter</taxon>
    </lineage>
</organism>
<protein>
    <submittedName>
        <fullName evidence="2">Transposase</fullName>
    </submittedName>
</protein>
<name>A0ABU9AW42_9BACT</name>
<accession>A0ABU9AW42</accession>
<keyword evidence="3" id="KW-1185">Reference proteome</keyword>
<evidence type="ECO:0000259" key="1">
    <source>
        <dbReference type="SMART" id="SM01321"/>
    </source>
</evidence>
<dbReference type="SMART" id="SM01321">
    <property type="entry name" value="Y1_Tnp"/>
    <property type="match status" value="1"/>
</dbReference>
<proteinExistence type="predicted"/>
<dbReference type="Gene3D" id="3.30.70.1290">
    <property type="entry name" value="Transposase IS200-like"/>
    <property type="match status" value="1"/>
</dbReference>
<gene>
    <name evidence="2" type="ORF">WKV53_14820</name>
</gene>
<feature type="domain" description="Transposase IS200-like" evidence="1">
    <location>
        <begin position="82"/>
        <end position="179"/>
    </location>
</feature>